<dbReference type="EMBL" id="BKZW01000001">
    <property type="protein sequence ID" value="GER86904.1"/>
    <property type="molecule type" value="Genomic_DNA"/>
</dbReference>
<keyword evidence="2" id="KW-1185">Reference proteome</keyword>
<dbReference type="Proteomes" id="UP000326912">
    <property type="component" value="Unassembled WGS sequence"/>
</dbReference>
<proteinExistence type="predicted"/>
<protein>
    <submittedName>
        <fullName evidence="1">Uncharacterized protein</fullName>
    </submittedName>
</protein>
<organism evidence="1 2">
    <name type="scientific">Dictyobacter vulcani</name>
    <dbReference type="NCBI Taxonomy" id="2607529"/>
    <lineage>
        <taxon>Bacteria</taxon>
        <taxon>Bacillati</taxon>
        <taxon>Chloroflexota</taxon>
        <taxon>Ktedonobacteria</taxon>
        <taxon>Ktedonobacterales</taxon>
        <taxon>Dictyobacteraceae</taxon>
        <taxon>Dictyobacter</taxon>
    </lineage>
</organism>
<evidence type="ECO:0000313" key="2">
    <source>
        <dbReference type="Proteomes" id="UP000326912"/>
    </source>
</evidence>
<sequence>MGEITIREVCLEDSSAITTIPRASGWSEPIQKESYTRKFYTKNGWEEQGDAAFFSLTLLAPGR</sequence>
<dbReference type="RefSeq" id="WP_151754961.1">
    <property type="nucleotide sequence ID" value="NZ_BKZW01000001.1"/>
</dbReference>
<evidence type="ECO:0000313" key="1">
    <source>
        <dbReference type="EMBL" id="GER86904.1"/>
    </source>
</evidence>
<gene>
    <name evidence="1" type="ORF">KDW_10660</name>
</gene>
<reference evidence="1 2" key="1">
    <citation type="submission" date="2019-10" db="EMBL/GenBank/DDBJ databases">
        <title>Dictyobacter vulcani sp. nov., within the class Ktedonobacteria, isolated from soil of volcanic Mt. Zao.</title>
        <authorList>
            <person name="Zheng Y."/>
            <person name="Wang C.M."/>
            <person name="Sakai Y."/>
            <person name="Abe K."/>
            <person name="Yokota A."/>
            <person name="Yabe S."/>
        </authorList>
    </citation>
    <scope>NUCLEOTIDE SEQUENCE [LARGE SCALE GENOMIC DNA]</scope>
    <source>
        <strain evidence="1 2">W12</strain>
    </source>
</reference>
<name>A0A5J4KD61_9CHLR</name>
<accession>A0A5J4KD61</accession>
<dbReference type="AlphaFoldDB" id="A0A5J4KD61"/>
<comment type="caution">
    <text evidence="1">The sequence shown here is derived from an EMBL/GenBank/DDBJ whole genome shotgun (WGS) entry which is preliminary data.</text>
</comment>